<organism evidence="3 4">
    <name type="scientific">Holothuria leucospilota</name>
    <name type="common">Black long sea cucumber</name>
    <name type="synonym">Mertensiothuria leucospilota</name>
    <dbReference type="NCBI Taxonomy" id="206669"/>
    <lineage>
        <taxon>Eukaryota</taxon>
        <taxon>Metazoa</taxon>
        <taxon>Echinodermata</taxon>
        <taxon>Eleutherozoa</taxon>
        <taxon>Echinozoa</taxon>
        <taxon>Holothuroidea</taxon>
        <taxon>Aspidochirotacea</taxon>
        <taxon>Aspidochirotida</taxon>
        <taxon>Holothuriidae</taxon>
        <taxon>Holothuria</taxon>
    </lineage>
</organism>
<dbReference type="InterPro" id="IPR001007">
    <property type="entry name" value="VWF_dom"/>
</dbReference>
<protein>
    <submittedName>
        <fullName evidence="3">Collagen alpha-2(V) chain</fullName>
    </submittedName>
</protein>
<comment type="caution">
    <text evidence="3">The sequence shown here is derived from an EMBL/GenBank/DDBJ whole genome shotgun (WGS) entry which is preliminary data.</text>
</comment>
<dbReference type="PROSITE" id="PS01208">
    <property type="entry name" value="VWFC_1"/>
    <property type="match status" value="1"/>
</dbReference>
<name>A0A9Q1C527_HOLLE</name>
<dbReference type="Proteomes" id="UP001152320">
    <property type="component" value="Chromosome 7"/>
</dbReference>
<keyword evidence="4" id="KW-1185">Reference proteome</keyword>
<keyword evidence="3" id="KW-0176">Collagen</keyword>
<feature type="signal peptide" evidence="1">
    <location>
        <begin position="1"/>
        <end position="17"/>
    </location>
</feature>
<dbReference type="AlphaFoldDB" id="A0A9Q1C527"/>
<dbReference type="Pfam" id="PF23334">
    <property type="entry name" value="VWC2L_2nd"/>
    <property type="match status" value="1"/>
</dbReference>
<dbReference type="EMBL" id="JAIZAY010000007">
    <property type="protein sequence ID" value="KAJ8038304.1"/>
    <property type="molecule type" value="Genomic_DNA"/>
</dbReference>
<dbReference type="GO" id="GO:0005581">
    <property type="term" value="C:collagen trimer"/>
    <property type="evidence" value="ECO:0007669"/>
    <property type="project" value="UniProtKB-KW"/>
</dbReference>
<sequence length="163" mass="18760">MLQTIIFLLLMYDVVTSIPPDCDGYPEGESWEPQPCELCSCERGHKTCVVPDCAVPCANPIPGEGACCPTCPDVTQCKNVKKCRPRSFWNKDKCKCECYPVECLPGYKFNTKKCRCQCKKKRCPPGFKFDRKCCDCKCRRFLECEPGQYFCQDTCRCENKYYD</sequence>
<accession>A0A9Q1C527</accession>
<gene>
    <name evidence="3" type="ORF">HOLleu_15687</name>
</gene>
<evidence type="ECO:0000313" key="3">
    <source>
        <dbReference type="EMBL" id="KAJ8038304.1"/>
    </source>
</evidence>
<dbReference type="PROSITE" id="PS50184">
    <property type="entry name" value="VWFC_2"/>
    <property type="match status" value="1"/>
</dbReference>
<evidence type="ECO:0000259" key="2">
    <source>
        <dbReference type="PROSITE" id="PS50184"/>
    </source>
</evidence>
<proteinExistence type="predicted"/>
<evidence type="ECO:0000313" key="4">
    <source>
        <dbReference type="Proteomes" id="UP001152320"/>
    </source>
</evidence>
<feature type="domain" description="VWFC" evidence="2">
    <location>
        <begin position="25"/>
        <end position="72"/>
    </location>
</feature>
<dbReference type="Gene3D" id="2.10.70.10">
    <property type="entry name" value="Complement Module, domain 1"/>
    <property type="match status" value="1"/>
</dbReference>
<dbReference type="SUPFAM" id="SSF57603">
    <property type="entry name" value="FnI-like domain"/>
    <property type="match status" value="1"/>
</dbReference>
<reference evidence="3" key="1">
    <citation type="submission" date="2021-10" db="EMBL/GenBank/DDBJ databases">
        <title>Tropical sea cucumber genome reveals ecological adaptation and Cuvierian tubules defense mechanism.</title>
        <authorList>
            <person name="Chen T."/>
        </authorList>
    </citation>
    <scope>NUCLEOTIDE SEQUENCE</scope>
    <source>
        <strain evidence="3">Nanhai2018</strain>
        <tissue evidence="3">Muscle</tissue>
    </source>
</reference>
<evidence type="ECO:0000256" key="1">
    <source>
        <dbReference type="SAM" id="SignalP"/>
    </source>
</evidence>
<keyword evidence="1" id="KW-0732">Signal</keyword>
<feature type="chain" id="PRO_5040384513" evidence="1">
    <location>
        <begin position="18"/>
        <end position="163"/>
    </location>
</feature>